<dbReference type="EMBL" id="JAJEQD010000015">
    <property type="protein sequence ID" value="MCC2157011.1"/>
    <property type="molecule type" value="Genomic_DNA"/>
</dbReference>
<evidence type="ECO:0008006" key="3">
    <source>
        <dbReference type="Google" id="ProtNLM"/>
    </source>
</evidence>
<reference evidence="1 2" key="1">
    <citation type="submission" date="2021-10" db="EMBL/GenBank/DDBJ databases">
        <title>Anaerobic single-cell dispensing facilitates the cultivation of human gut bacteria.</title>
        <authorList>
            <person name="Afrizal A."/>
        </authorList>
    </citation>
    <scope>NUCLEOTIDE SEQUENCE [LARGE SCALE GENOMIC DNA]</scope>
    <source>
        <strain evidence="1 2">CLA-AA-H247</strain>
    </source>
</reference>
<comment type="caution">
    <text evidence="1">The sequence shown here is derived from an EMBL/GenBank/DDBJ whole genome shotgun (WGS) entry which is preliminary data.</text>
</comment>
<evidence type="ECO:0000313" key="2">
    <source>
        <dbReference type="Proteomes" id="UP001198241"/>
    </source>
</evidence>
<dbReference type="Proteomes" id="UP001198241">
    <property type="component" value="Unassembled WGS sequence"/>
</dbReference>
<dbReference type="RefSeq" id="WP_227721361.1">
    <property type="nucleotide sequence ID" value="NZ_JAJEQD010000015.1"/>
</dbReference>
<keyword evidence="2" id="KW-1185">Reference proteome</keyword>
<gene>
    <name evidence="1" type="ORF">LKD20_07660</name>
</gene>
<proteinExistence type="predicted"/>
<name>A0ABS8F6Q1_9FIRM</name>
<accession>A0ABS8F6Q1</accession>
<evidence type="ECO:0000313" key="1">
    <source>
        <dbReference type="EMBL" id="MCC2157011.1"/>
    </source>
</evidence>
<protein>
    <recommendedName>
        <fullName evidence="3">DUF4178 domain-containing protein</fullName>
    </recommendedName>
</protein>
<organism evidence="1 2">
    <name type="scientific">Veillonella fallax</name>
    <dbReference type="NCBI Taxonomy" id="2881272"/>
    <lineage>
        <taxon>Bacteria</taxon>
        <taxon>Bacillati</taxon>
        <taxon>Bacillota</taxon>
        <taxon>Negativicutes</taxon>
        <taxon>Veillonellales</taxon>
        <taxon>Veillonellaceae</taxon>
        <taxon>Veillonella</taxon>
    </lineage>
</organism>
<sequence>MKFNYGETLRIRNDLYTILGKIRYIDTHGAIWYKYKLVKHKNNAEFWICWNKKRGVYQFTKLCSKAMPSDMNLVHRGYQMVIGTRGDIDIDIDIAAVVRYEKYEDANGTHIFIVEKGVHTTEYSKGVYVDKEYVSIESDAEITKPILDKMDTIKKMRFIGPIIWFLANLLNNKR</sequence>